<dbReference type="Proteomes" id="UP000799429">
    <property type="component" value="Unassembled WGS sequence"/>
</dbReference>
<protein>
    <recommendedName>
        <fullName evidence="5">NADH dehydrogenase [ubiquinone] 1 alpha subcomplex subunit</fullName>
    </recommendedName>
</protein>
<feature type="region of interest" description="Disordered" evidence="2">
    <location>
        <begin position="133"/>
        <end position="207"/>
    </location>
</feature>
<proteinExistence type="inferred from homology"/>
<comment type="caution">
    <text evidence="3">The sequence shown here is derived from an EMBL/GenBank/DDBJ whole genome shotgun (WGS) entry which is preliminary data.</text>
</comment>
<accession>A0A9P4SC77</accession>
<dbReference type="OrthoDB" id="10255576at2759"/>
<feature type="compositionally biased region" description="Basic and acidic residues" evidence="2">
    <location>
        <begin position="141"/>
        <end position="170"/>
    </location>
</feature>
<gene>
    <name evidence="3" type="ORF">M501DRAFT_1002261</name>
</gene>
<comment type="similarity">
    <text evidence="1">Belongs to the complex I NDUFA12 subunit family.</text>
</comment>
<feature type="compositionally biased region" description="Basic residues" evidence="2">
    <location>
        <begin position="171"/>
        <end position="182"/>
    </location>
</feature>
<evidence type="ECO:0000256" key="1">
    <source>
        <dbReference type="ARBA" id="ARBA00007355"/>
    </source>
</evidence>
<organism evidence="3 4">
    <name type="scientific">Patellaria atrata CBS 101060</name>
    <dbReference type="NCBI Taxonomy" id="1346257"/>
    <lineage>
        <taxon>Eukaryota</taxon>
        <taxon>Fungi</taxon>
        <taxon>Dikarya</taxon>
        <taxon>Ascomycota</taxon>
        <taxon>Pezizomycotina</taxon>
        <taxon>Dothideomycetes</taxon>
        <taxon>Dothideomycetes incertae sedis</taxon>
        <taxon>Patellariales</taxon>
        <taxon>Patellariaceae</taxon>
        <taxon>Patellaria</taxon>
    </lineage>
</organism>
<evidence type="ECO:0000313" key="3">
    <source>
        <dbReference type="EMBL" id="KAF2839993.1"/>
    </source>
</evidence>
<dbReference type="InterPro" id="IPR007763">
    <property type="entry name" value="NDUFA12"/>
</dbReference>
<evidence type="ECO:0000313" key="4">
    <source>
        <dbReference type="Proteomes" id="UP000799429"/>
    </source>
</evidence>
<dbReference type="GO" id="GO:0005739">
    <property type="term" value="C:mitochondrion"/>
    <property type="evidence" value="ECO:0007669"/>
    <property type="project" value="TreeGrafter"/>
</dbReference>
<sequence length="207" mass="24329">MSSSPRAIRSFWYRWKSFKFPWRKRWLVGSDLTGNTYWEFKDALNQNRVRRIVKYNRHAHLGDVKLSPQWIQWLRHTRFEAPTITEQQHDEIRLHQIKLLAAEADKRWASKPSVLDAPEKQQPMLPLRPKDLAADAPQTEPEQKEGVISHVGSPDELKEHAEGKDIDHGRFKGKTKEKRKSPWKQQRGVPGDDWQPRAWTPGSSKRS</sequence>
<keyword evidence="4" id="KW-1185">Reference proteome</keyword>
<reference evidence="3" key="1">
    <citation type="journal article" date="2020" name="Stud. Mycol.">
        <title>101 Dothideomycetes genomes: a test case for predicting lifestyles and emergence of pathogens.</title>
        <authorList>
            <person name="Haridas S."/>
            <person name="Albert R."/>
            <person name="Binder M."/>
            <person name="Bloem J."/>
            <person name="Labutti K."/>
            <person name="Salamov A."/>
            <person name="Andreopoulos B."/>
            <person name="Baker S."/>
            <person name="Barry K."/>
            <person name="Bills G."/>
            <person name="Bluhm B."/>
            <person name="Cannon C."/>
            <person name="Castanera R."/>
            <person name="Culley D."/>
            <person name="Daum C."/>
            <person name="Ezra D."/>
            <person name="Gonzalez J."/>
            <person name="Henrissat B."/>
            <person name="Kuo A."/>
            <person name="Liang C."/>
            <person name="Lipzen A."/>
            <person name="Lutzoni F."/>
            <person name="Magnuson J."/>
            <person name="Mondo S."/>
            <person name="Nolan M."/>
            <person name="Ohm R."/>
            <person name="Pangilinan J."/>
            <person name="Park H.-J."/>
            <person name="Ramirez L."/>
            <person name="Alfaro M."/>
            <person name="Sun H."/>
            <person name="Tritt A."/>
            <person name="Yoshinaga Y."/>
            <person name="Zwiers L.-H."/>
            <person name="Turgeon B."/>
            <person name="Goodwin S."/>
            <person name="Spatafora J."/>
            <person name="Crous P."/>
            <person name="Grigoriev I."/>
        </authorList>
    </citation>
    <scope>NUCLEOTIDE SEQUENCE</scope>
    <source>
        <strain evidence="3">CBS 101060</strain>
    </source>
</reference>
<dbReference type="Pfam" id="PF05071">
    <property type="entry name" value="NDUFA12"/>
    <property type="match status" value="1"/>
</dbReference>
<dbReference type="InterPro" id="IPR052618">
    <property type="entry name" value="ComplexI_NDUFA12"/>
</dbReference>
<dbReference type="PANTHER" id="PTHR32470">
    <property type="entry name" value="ADH DEHYDROGENASE [UBIQUINONE] 1 ALPHA SUBCOMPLEX ASSEMBLY FACTOR 2"/>
    <property type="match status" value="1"/>
</dbReference>
<dbReference type="AlphaFoldDB" id="A0A9P4SC77"/>
<dbReference type="PANTHER" id="PTHR32470:SF2">
    <property type="entry name" value="NADH DEHYDROGENASE [UBIQUINONE] 1 ALPHA SUBCOMPLEX ASSEMBLY FACTOR 2"/>
    <property type="match status" value="1"/>
</dbReference>
<evidence type="ECO:0008006" key="5">
    <source>
        <dbReference type="Google" id="ProtNLM"/>
    </source>
</evidence>
<dbReference type="GO" id="GO:0032981">
    <property type="term" value="P:mitochondrial respiratory chain complex I assembly"/>
    <property type="evidence" value="ECO:0007669"/>
    <property type="project" value="TreeGrafter"/>
</dbReference>
<evidence type="ECO:0000256" key="2">
    <source>
        <dbReference type="SAM" id="MobiDB-lite"/>
    </source>
</evidence>
<dbReference type="EMBL" id="MU006093">
    <property type="protein sequence ID" value="KAF2839993.1"/>
    <property type="molecule type" value="Genomic_DNA"/>
</dbReference>
<dbReference type="GO" id="GO:0045271">
    <property type="term" value="C:respiratory chain complex I"/>
    <property type="evidence" value="ECO:0007669"/>
    <property type="project" value="InterPro"/>
</dbReference>
<name>A0A9P4SC77_9PEZI</name>